<protein>
    <submittedName>
        <fullName evidence="1">Uncharacterized protein</fullName>
    </submittedName>
</protein>
<evidence type="ECO:0000313" key="2">
    <source>
        <dbReference type="Proteomes" id="UP000434957"/>
    </source>
</evidence>
<dbReference type="Proteomes" id="UP000434957">
    <property type="component" value="Unassembled WGS sequence"/>
</dbReference>
<dbReference type="AlphaFoldDB" id="A0A6A4CJW4"/>
<name>A0A6A4CJW4_9STRA</name>
<keyword evidence="2" id="KW-1185">Reference proteome</keyword>
<comment type="caution">
    <text evidence="1">The sequence shown here is derived from an EMBL/GenBank/DDBJ whole genome shotgun (WGS) entry which is preliminary data.</text>
</comment>
<gene>
    <name evidence="1" type="ORF">PR003_g25266</name>
</gene>
<dbReference type="EMBL" id="QXFT01002996">
    <property type="protein sequence ID" value="KAE9290537.1"/>
    <property type="molecule type" value="Genomic_DNA"/>
</dbReference>
<evidence type="ECO:0000313" key="1">
    <source>
        <dbReference type="EMBL" id="KAE9290537.1"/>
    </source>
</evidence>
<reference evidence="1 2" key="1">
    <citation type="submission" date="2018-08" db="EMBL/GenBank/DDBJ databases">
        <title>Genomic investigation of the strawberry pathogen Phytophthora fragariae indicates pathogenicity is determined by transcriptional variation in three key races.</title>
        <authorList>
            <person name="Adams T.M."/>
            <person name="Armitage A.D."/>
            <person name="Sobczyk M.K."/>
            <person name="Bates H.J."/>
            <person name="Dunwell J.M."/>
            <person name="Nellist C.F."/>
            <person name="Harrison R.J."/>
        </authorList>
    </citation>
    <scope>NUCLEOTIDE SEQUENCE [LARGE SCALE GENOMIC DNA]</scope>
    <source>
        <strain evidence="1 2">SCRP333</strain>
    </source>
</reference>
<sequence length="121" mass="13629">MYGLVAAPYMQFVDWEGHIGCGQHCGLVPLRAANALDEYGGVVTIELPDTRFTPNGTTNILSQDLLEKQGWMPSYPPSEDVDGRKHWLTRGDARLEFVKTAGHYWLRDEHVLTAVMKEDPE</sequence>
<accession>A0A6A4CJW4</accession>
<proteinExistence type="predicted"/>
<organism evidence="1 2">
    <name type="scientific">Phytophthora rubi</name>
    <dbReference type="NCBI Taxonomy" id="129364"/>
    <lineage>
        <taxon>Eukaryota</taxon>
        <taxon>Sar</taxon>
        <taxon>Stramenopiles</taxon>
        <taxon>Oomycota</taxon>
        <taxon>Peronosporomycetes</taxon>
        <taxon>Peronosporales</taxon>
        <taxon>Peronosporaceae</taxon>
        <taxon>Phytophthora</taxon>
    </lineage>
</organism>